<dbReference type="OrthoDB" id="326396at2157"/>
<evidence type="ECO:0000256" key="1">
    <source>
        <dbReference type="SAM" id="MobiDB-lite"/>
    </source>
</evidence>
<dbReference type="GeneID" id="37641808"/>
<reference evidence="5" key="2">
    <citation type="submission" date="2018-02" db="EMBL/GenBank/DDBJ databases">
        <title>Phenotypic and genomic properties of facultatively anaerobic sulfur-reducing natronoarchaea from hypersaline soda lakes.</title>
        <authorList>
            <person name="Sorokin D.Y."/>
            <person name="Kublanov I.V."/>
            <person name="Roman P."/>
            <person name="Sinninghe Damste J.S."/>
            <person name="Golyshin P.N."/>
            <person name="Rojo D."/>
            <person name="Ciordia S."/>
            <person name="Mena M.D.C."/>
            <person name="Ferrer M."/>
            <person name="Messina E."/>
            <person name="Smedile F."/>
            <person name="La Spada G."/>
            <person name="La Cono V."/>
            <person name="Yakimov M.M."/>
        </authorList>
    </citation>
    <scope>NUCLEOTIDE SEQUENCE [LARGE SCALE GENOMIC DNA]</scope>
    <source>
        <strain evidence="5">AArc-Mg</strain>
    </source>
</reference>
<evidence type="ECO:0000313" key="5">
    <source>
        <dbReference type="Proteomes" id="UP000258613"/>
    </source>
</evidence>
<reference evidence="6" key="1">
    <citation type="submission" date="2017-10" db="EMBL/GenBank/DDBJ databases">
        <title>Phenotypic and genomic properties of facultatively anaerobic sulfur-reducing natronoarchaea from hypersaline soda lakes.</title>
        <authorList>
            <person name="Sorokin D.Y."/>
            <person name="Kublanov I.V."/>
            <person name="Roman P."/>
            <person name="Sinninghe Damste J.S."/>
            <person name="Golyshin P.N."/>
            <person name="Rojo D."/>
            <person name="Ciordia S."/>
            <person name="Mena Md.C."/>
            <person name="Ferrer M."/>
            <person name="Messina E."/>
            <person name="Smedile F."/>
            <person name="La Spada G."/>
            <person name="La Cono V."/>
            <person name="Yakimov M.M."/>
        </authorList>
    </citation>
    <scope>NUCLEOTIDE SEQUENCE [LARGE SCALE GENOMIC DNA]</scope>
    <source>
        <strain evidence="6">AArc1</strain>
    </source>
</reference>
<feature type="region of interest" description="Disordered" evidence="1">
    <location>
        <begin position="68"/>
        <end position="108"/>
    </location>
</feature>
<dbReference type="RefSeq" id="WP_117364663.1">
    <property type="nucleotide sequence ID" value="NZ_CP024047.1"/>
</dbReference>
<evidence type="ECO:0000256" key="2">
    <source>
        <dbReference type="SAM" id="Phobius"/>
    </source>
</evidence>
<accession>A0A346PGG8</accession>
<dbReference type="Proteomes" id="UP000258707">
    <property type="component" value="Chromosome"/>
</dbReference>
<evidence type="ECO:0008006" key="7">
    <source>
        <dbReference type="Google" id="ProtNLM"/>
    </source>
</evidence>
<protein>
    <recommendedName>
        <fullName evidence="7">Tripartite tricarboxylate transporter TctB family protein</fullName>
    </recommendedName>
</protein>
<gene>
    <name evidence="3" type="ORF">AArc1_2298</name>
    <name evidence="4" type="ORF">AArcMg_1320</name>
</gene>
<feature type="compositionally biased region" description="Acidic residues" evidence="1">
    <location>
        <begin position="68"/>
        <end position="94"/>
    </location>
</feature>
<keyword evidence="5" id="KW-1185">Reference proteome</keyword>
<feature type="transmembrane region" description="Helical" evidence="2">
    <location>
        <begin position="165"/>
        <end position="188"/>
    </location>
</feature>
<feature type="transmembrane region" description="Helical" evidence="2">
    <location>
        <begin position="128"/>
        <end position="159"/>
    </location>
</feature>
<organism evidence="3 6">
    <name type="scientific">Natrarchaeobaculum sulfurireducens</name>
    <dbReference type="NCBI Taxonomy" id="2044521"/>
    <lineage>
        <taxon>Archaea</taxon>
        <taxon>Methanobacteriati</taxon>
        <taxon>Methanobacteriota</taxon>
        <taxon>Stenosarchaea group</taxon>
        <taxon>Halobacteria</taxon>
        <taxon>Halobacteriales</taxon>
        <taxon>Natrialbaceae</taxon>
        <taxon>Natrarchaeobaculum</taxon>
    </lineage>
</organism>
<accession>A0A346PP91</accession>
<dbReference type="EMBL" id="CP027033">
    <property type="protein sequence ID" value="AXR81336.1"/>
    <property type="molecule type" value="Genomic_DNA"/>
</dbReference>
<dbReference type="Proteomes" id="UP000258613">
    <property type="component" value="Chromosome"/>
</dbReference>
<proteinExistence type="predicted"/>
<evidence type="ECO:0000313" key="6">
    <source>
        <dbReference type="Proteomes" id="UP000258707"/>
    </source>
</evidence>
<evidence type="ECO:0000313" key="3">
    <source>
        <dbReference type="EMBL" id="AXR78613.1"/>
    </source>
</evidence>
<feature type="transmembrane region" description="Helical" evidence="2">
    <location>
        <begin position="30"/>
        <end position="51"/>
    </location>
</feature>
<dbReference type="KEGG" id="nag:AArcMg_1320"/>
<dbReference type="EMBL" id="CP024047">
    <property type="protein sequence ID" value="AXR78613.1"/>
    <property type="molecule type" value="Genomic_DNA"/>
</dbReference>
<evidence type="ECO:0000313" key="4">
    <source>
        <dbReference type="EMBL" id="AXR81336.1"/>
    </source>
</evidence>
<keyword evidence="2" id="KW-0812">Transmembrane</keyword>
<name>A0A346PGG8_9EURY</name>
<dbReference type="AlphaFoldDB" id="A0A346PGG8"/>
<sequence length="202" mass="21724">MEHVLLLVFLGTAVYMFVESFSFGDRAAAFPRFTAGATIIGATLLLLRAYLPWPLSKLVQDTEGAFDETSSIDELEDETPGDETDVETPGDDPASEVTDAPPIRTDEPDADSEVRYVDLGAVWMHGTLFIGALTILFVVVSYLIGMLWTAPVFVAVYLLALRRPWYAVVGLSLLAFVAAFGFVAVLGIGIDSGALIDLGGML</sequence>
<dbReference type="KEGG" id="nan:AArc1_2298"/>
<keyword evidence="2" id="KW-1133">Transmembrane helix</keyword>
<reference evidence="3" key="3">
    <citation type="journal article" date="2019" name="Int. J. Syst. Evol. Microbiol.">
        <title>Natronolimnobius sulfurireducens sp. nov. and Halalkaliarchaeum desulfuricum gen. nov., sp. nov., the first sulfur-respiring alkaliphilic haloarchaea from hypersaline alkaline lakes.</title>
        <authorList>
            <person name="Sorokin D.Y."/>
            <person name="Yakimov M."/>
            <person name="Messina E."/>
            <person name="Merkel A.Y."/>
            <person name="Bale N.J."/>
            <person name="Sinninghe Damste J.S."/>
        </authorList>
    </citation>
    <scope>NUCLEOTIDE SEQUENCE</scope>
    <source>
        <strain evidence="4">AArc-Mg</strain>
        <strain evidence="3">AArc1</strain>
    </source>
</reference>
<keyword evidence="2" id="KW-0472">Membrane</keyword>